<name>A0ACD3QHN0_LARCR</name>
<reference evidence="1" key="1">
    <citation type="submission" date="2018-11" db="EMBL/GenBank/DDBJ databases">
        <title>The sequence and de novo assembly of Larimichthys crocea genome using PacBio and Hi-C technologies.</title>
        <authorList>
            <person name="Xu P."/>
            <person name="Chen B."/>
            <person name="Zhou Z."/>
            <person name="Ke Q."/>
            <person name="Wu Y."/>
            <person name="Bai H."/>
            <person name="Pu F."/>
        </authorList>
    </citation>
    <scope>NUCLEOTIDE SEQUENCE</scope>
    <source>
        <tissue evidence="1">Muscle</tissue>
    </source>
</reference>
<organism evidence="1 2">
    <name type="scientific">Larimichthys crocea</name>
    <name type="common">Large yellow croaker</name>
    <name type="synonym">Pseudosciaena crocea</name>
    <dbReference type="NCBI Taxonomy" id="215358"/>
    <lineage>
        <taxon>Eukaryota</taxon>
        <taxon>Metazoa</taxon>
        <taxon>Chordata</taxon>
        <taxon>Craniata</taxon>
        <taxon>Vertebrata</taxon>
        <taxon>Euteleostomi</taxon>
        <taxon>Actinopterygii</taxon>
        <taxon>Neopterygii</taxon>
        <taxon>Teleostei</taxon>
        <taxon>Neoteleostei</taxon>
        <taxon>Acanthomorphata</taxon>
        <taxon>Eupercaria</taxon>
        <taxon>Sciaenidae</taxon>
        <taxon>Larimichthys</taxon>
    </lineage>
</organism>
<dbReference type="EMBL" id="CM011692">
    <property type="protein sequence ID" value="TMS06700.1"/>
    <property type="molecule type" value="Genomic_DNA"/>
</dbReference>
<dbReference type="Proteomes" id="UP000793456">
    <property type="component" value="Chromosome XIX"/>
</dbReference>
<sequence length="72" mass="8107">MVGHRSEVWGMVLLNQENRLLTGSADSELRAWDINYLQEEKAEGEPKVKKGKTLLDDDDDEDNEEGADESAD</sequence>
<evidence type="ECO:0000313" key="2">
    <source>
        <dbReference type="Proteomes" id="UP000793456"/>
    </source>
</evidence>
<keyword evidence="2" id="KW-1185">Reference proteome</keyword>
<gene>
    <name evidence="1" type="ORF">E3U43_016459</name>
</gene>
<proteinExistence type="predicted"/>
<evidence type="ECO:0000313" key="1">
    <source>
        <dbReference type="EMBL" id="TMS06700.1"/>
    </source>
</evidence>
<protein>
    <submittedName>
        <fullName evidence="1">Uncharacterized protein</fullName>
    </submittedName>
</protein>
<comment type="caution">
    <text evidence="1">The sequence shown here is derived from an EMBL/GenBank/DDBJ whole genome shotgun (WGS) entry which is preliminary data.</text>
</comment>
<accession>A0ACD3QHN0</accession>